<dbReference type="Proteomes" id="UP000824633">
    <property type="component" value="Chromosome"/>
</dbReference>
<dbReference type="EMBL" id="AP024849">
    <property type="protein sequence ID" value="BCZ44702.1"/>
    <property type="molecule type" value="Genomic_DNA"/>
</dbReference>
<evidence type="ECO:0000313" key="1">
    <source>
        <dbReference type="EMBL" id="BCZ44702.1"/>
    </source>
</evidence>
<accession>A0ABM7SYJ2</accession>
<proteinExistence type="predicted"/>
<gene>
    <name evidence="1" type="ORF">psyc5s11_07690</name>
</gene>
<evidence type="ECO:0000313" key="2">
    <source>
        <dbReference type="Proteomes" id="UP000824633"/>
    </source>
</evidence>
<name>A0ABM7SYJ2_9CLOT</name>
<organism evidence="1 2">
    <name type="scientific">Clostridium gelidum</name>
    <dbReference type="NCBI Taxonomy" id="704125"/>
    <lineage>
        <taxon>Bacteria</taxon>
        <taxon>Bacillati</taxon>
        <taxon>Bacillota</taxon>
        <taxon>Clostridia</taxon>
        <taxon>Eubacteriales</taxon>
        <taxon>Clostridiaceae</taxon>
        <taxon>Clostridium</taxon>
    </lineage>
</organism>
<keyword evidence="2" id="KW-1185">Reference proteome</keyword>
<dbReference type="RefSeq" id="WP_224036361.1">
    <property type="nucleotide sequence ID" value="NZ_AP024849.1"/>
</dbReference>
<protein>
    <submittedName>
        <fullName evidence="1">Uncharacterized protein</fullName>
    </submittedName>
</protein>
<sequence>MSSYRSAYENYYKNINNAAKGKKDNNKYFTLGKKTDNSISSKHGINLKDNDTMRNTLIKRIIQELTGATMLLIFFASLKYSPSTQFNEMHIKCKQTLEQKLTYNEYIDAFNTIQIGNITGKDLSIGNFTTEDLKIENLKIKASNFMDYIKNNRNS</sequence>
<reference evidence="2" key="1">
    <citation type="submission" date="2021-07" db="EMBL/GenBank/DDBJ databases">
        <title>Complete genome sequencing of a Clostridium isolate.</title>
        <authorList>
            <person name="Ueki A."/>
            <person name="Tonouchi A."/>
        </authorList>
    </citation>
    <scope>NUCLEOTIDE SEQUENCE [LARGE SCALE GENOMIC DNA]</scope>
    <source>
        <strain evidence="2">C5S11</strain>
    </source>
</reference>